<protein>
    <recommendedName>
        <fullName evidence="3">Peptidase C39-like domain-containing protein</fullName>
    </recommendedName>
</protein>
<keyword evidence="2" id="KW-1185">Reference proteome</keyword>
<dbReference type="RefSeq" id="WP_154457598.1">
    <property type="nucleotide sequence ID" value="NZ_VUMV01000003.1"/>
</dbReference>
<evidence type="ECO:0008006" key="3">
    <source>
        <dbReference type="Google" id="ProtNLM"/>
    </source>
</evidence>
<gene>
    <name evidence="1" type="ORF">FYJ60_05075</name>
</gene>
<evidence type="ECO:0000313" key="2">
    <source>
        <dbReference type="Proteomes" id="UP000466864"/>
    </source>
</evidence>
<comment type="caution">
    <text evidence="1">The sequence shown here is derived from an EMBL/GenBank/DDBJ whole genome shotgun (WGS) entry which is preliminary data.</text>
</comment>
<accession>A0A7X2TMZ6</accession>
<evidence type="ECO:0000313" key="1">
    <source>
        <dbReference type="EMBL" id="MST81682.1"/>
    </source>
</evidence>
<dbReference type="AlphaFoldDB" id="A0A7X2TMZ6"/>
<reference evidence="1 2" key="1">
    <citation type="submission" date="2019-08" db="EMBL/GenBank/DDBJ databases">
        <title>In-depth cultivation of the pig gut microbiome towards novel bacterial diversity and tailored functional studies.</title>
        <authorList>
            <person name="Wylensek D."/>
            <person name="Hitch T.C.A."/>
            <person name="Clavel T."/>
        </authorList>
    </citation>
    <scope>NUCLEOTIDE SEQUENCE [LARGE SCALE GENOMIC DNA]</scope>
    <source>
        <strain evidence="1 2">Oil+RF-744-WCA-WT-13</strain>
    </source>
</reference>
<dbReference type="Proteomes" id="UP000466864">
    <property type="component" value="Unassembled WGS sequence"/>
</dbReference>
<dbReference type="EMBL" id="VUMV01000003">
    <property type="protein sequence ID" value="MST81682.1"/>
    <property type="molecule type" value="Genomic_DNA"/>
</dbReference>
<sequence length="230" mass="26339">MKKLSAISDPVLHAEEKYRESFFTAETVFPWQPYASYCTTGQFARLEKGFVRHCGPTAVTNLVLMLRARFPEAAETASPEEIFLRSAAIGKRLLIYHNMDLFHLYGGTNNLLAGIYIEKCLQSFGFPCRILNYFGSRPIAHDGRLRLIRRIPANPATMEQELRKGRILYLMLHHHRCYGSHHVICSGFRILKSASSGREERYFLIADGWSRAPRYLAASELGFCSYYSVF</sequence>
<organism evidence="1 2">
    <name type="scientific">Bilifractor porci</name>
    <dbReference type="NCBI Taxonomy" id="2606636"/>
    <lineage>
        <taxon>Bacteria</taxon>
        <taxon>Bacillati</taxon>
        <taxon>Bacillota</taxon>
        <taxon>Clostridia</taxon>
        <taxon>Lachnospirales</taxon>
        <taxon>Lachnospiraceae</taxon>
        <taxon>Bilifractor</taxon>
    </lineage>
</organism>
<proteinExistence type="predicted"/>
<name>A0A7X2TMZ6_9FIRM</name>